<protein>
    <submittedName>
        <fullName evidence="2">Uncharacterized protein</fullName>
    </submittedName>
</protein>
<dbReference type="EMBL" id="BPLR01001170">
    <property type="protein sequence ID" value="GIZ00543.1"/>
    <property type="molecule type" value="Genomic_DNA"/>
</dbReference>
<name>A0AAV4Y063_CAEEX</name>
<evidence type="ECO:0000313" key="2">
    <source>
        <dbReference type="EMBL" id="GIZ00543.1"/>
    </source>
</evidence>
<accession>A0AAV4Y063</accession>
<reference evidence="2 3" key="1">
    <citation type="submission" date="2021-06" db="EMBL/GenBank/DDBJ databases">
        <title>Caerostris extrusa draft genome.</title>
        <authorList>
            <person name="Kono N."/>
            <person name="Arakawa K."/>
        </authorList>
    </citation>
    <scope>NUCLEOTIDE SEQUENCE [LARGE SCALE GENOMIC DNA]</scope>
</reference>
<evidence type="ECO:0000256" key="1">
    <source>
        <dbReference type="SAM" id="MobiDB-lite"/>
    </source>
</evidence>
<feature type="compositionally biased region" description="Basic and acidic residues" evidence="1">
    <location>
        <begin position="66"/>
        <end position="77"/>
    </location>
</feature>
<proteinExistence type="predicted"/>
<sequence>MLKYGKNCAGISCAAMERNATCFYPYSKQSPLPRIWVQVHLVDNLHSVQQTPARYRCTLNLFGKPKMSEAGKPERAAQLRSDSSTPSPQSMEHVFNRLAISLIHLTASLR</sequence>
<organism evidence="2 3">
    <name type="scientific">Caerostris extrusa</name>
    <name type="common">Bark spider</name>
    <name type="synonym">Caerostris bankana</name>
    <dbReference type="NCBI Taxonomy" id="172846"/>
    <lineage>
        <taxon>Eukaryota</taxon>
        <taxon>Metazoa</taxon>
        <taxon>Ecdysozoa</taxon>
        <taxon>Arthropoda</taxon>
        <taxon>Chelicerata</taxon>
        <taxon>Arachnida</taxon>
        <taxon>Araneae</taxon>
        <taxon>Araneomorphae</taxon>
        <taxon>Entelegynae</taxon>
        <taxon>Araneoidea</taxon>
        <taxon>Araneidae</taxon>
        <taxon>Caerostris</taxon>
    </lineage>
</organism>
<evidence type="ECO:0000313" key="3">
    <source>
        <dbReference type="Proteomes" id="UP001054945"/>
    </source>
</evidence>
<dbReference type="Proteomes" id="UP001054945">
    <property type="component" value="Unassembled WGS sequence"/>
</dbReference>
<gene>
    <name evidence="2" type="ORF">CEXT_346001</name>
</gene>
<feature type="compositionally biased region" description="Polar residues" evidence="1">
    <location>
        <begin position="80"/>
        <end position="90"/>
    </location>
</feature>
<feature type="region of interest" description="Disordered" evidence="1">
    <location>
        <begin position="66"/>
        <end position="90"/>
    </location>
</feature>
<keyword evidence="3" id="KW-1185">Reference proteome</keyword>
<dbReference type="AlphaFoldDB" id="A0AAV4Y063"/>
<comment type="caution">
    <text evidence="2">The sequence shown here is derived from an EMBL/GenBank/DDBJ whole genome shotgun (WGS) entry which is preliminary data.</text>
</comment>